<dbReference type="AlphaFoldDB" id="A0A7V8SVR4"/>
<dbReference type="InterPro" id="IPR002372">
    <property type="entry name" value="PQQ_rpt_dom"/>
</dbReference>
<dbReference type="InterPro" id="IPR018391">
    <property type="entry name" value="PQQ_b-propeller_rpt"/>
</dbReference>
<evidence type="ECO:0000259" key="1">
    <source>
        <dbReference type="Pfam" id="PF13360"/>
    </source>
</evidence>
<sequence length="112" mass="11654">LWKYETGLGISSSPAVADDVAYIGSKDGFLYALAVQTGELKWKTRAGEVVTAPPVFSEGVVYVQSWGTMALDAATGKLLWRADLGGSVQGAPVIAEGVVYVAGNGGEIYALE</sequence>
<feature type="domain" description="Pyrrolo-quinoline quinone repeat" evidence="1">
    <location>
        <begin position="1"/>
        <end position="65"/>
    </location>
</feature>
<organism evidence="2 3">
    <name type="scientific">Candidatus Acidiferrum panamense</name>
    <dbReference type="NCBI Taxonomy" id="2741543"/>
    <lineage>
        <taxon>Bacteria</taxon>
        <taxon>Pseudomonadati</taxon>
        <taxon>Acidobacteriota</taxon>
        <taxon>Terriglobia</taxon>
        <taxon>Candidatus Acidiferrales</taxon>
        <taxon>Candidatus Acidiferrum</taxon>
    </lineage>
</organism>
<dbReference type="SUPFAM" id="SSF50998">
    <property type="entry name" value="Quinoprotein alcohol dehydrogenase-like"/>
    <property type="match status" value="1"/>
</dbReference>
<evidence type="ECO:0000313" key="3">
    <source>
        <dbReference type="Proteomes" id="UP000567293"/>
    </source>
</evidence>
<dbReference type="Pfam" id="PF13360">
    <property type="entry name" value="PQQ_2"/>
    <property type="match status" value="2"/>
</dbReference>
<dbReference type="Proteomes" id="UP000567293">
    <property type="component" value="Unassembled WGS sequence"/>
</dbReference>
<dbReference type="EMBL" id="JACDQQ010000556">
    <property type="protein sequence ID" value="MBA0084465.1"/>
    <property type="molecule type" value="Genomic_DNA"/>
</dbReference>
<comment type="caution">
    <text evidence="2">The sequence shown here is derived from an EMBL/GenBank/DDBJ whole genome shotgun (WGS) entry which is preliminary data.</text>
</comment>
<dbReference type="InterPro" id="IPR011047">
    <property type="entry name" value="Quinoprotein_ADH-like_sf"/>
</dbReference>
<feature type="non-terminal residue" evidence="2">
    <location>
        <position position="1"/>
    </location>
</feature>
<keyword evidence="3" id="KW-1185">Reference proteome</keyword>
<name>A0A7V8SVR4_9BACT</name>
<dbReference type="Gene3D" id="2.130.10.10">
    <property type="entry name" value="YVTN repeat-like/Quinoprotein amine dehydrogenase"/>
    <property type="match status" value="1"/>
</dbReference>
<feature type="domain" description="Pyrrolo-quinoline quinone repeat" evidence="1">
    <location>
        <begin position="69"/>
        <end position="112"/>
    </location>
</feature>
<dbReference type="PANTHER" id="PTHR34512:SF30">
    <property type="entry name" value="OUTER MEMBRANE PROTEIN ASSEMBLY FACTOR BAMB"/>
    <property type="match status" value="1"/>
</dbReference>
<gene>
    <name evidence="2" type="ORF">HRJ53_05680</name>
</gene>
<reference evidence="2" key="1">
    <citation type="submission" date="2020-06" db="EMBL/GenBank/DDBJ databases">
        <title>Legume-microbial interactions unlock mineral nutrients during tropical forest succession.</title>
        <authorList>
            <person name="Epihov D.Z."/>
        </authorList>
    </citation>
    <scope>NUCLEOTIDE SEQUENCE [LARGE SCALE GENOMIC DNA]</scope>
    <source>
        <strain evidence="2">Pan2503</strain>
    </source>
</reference>
<dbReference type="PANTHER" id="PTHR34512">
    <property type="entry name" value="CELL SURFACE PROTEIN"/>
    <property type="match status" value="1"/>
</dbReference>
<accession>A0A7V8SVR4</accession>
<dbReference type="SMART" id="SM00564">
    <property type="entry name" value="PQQ"/>
    <property type="match status" value="2"/>
</dbReference>
<protein>
    <submittedName>
        <fullName evidence="2">PQQ-binding-like beta-propeller repeat protein</fullName>
    </submittedName>
</protein>
<proteinExistence type="predicted"/>
<dbReference type="InterPro" id="IPR015943">
    <property type="entry name" value="WD40/YVTN_repeat-like_dom_sf"/>
</dbReference>
<evidence type="ECO:0000313" key="2">
    <source>
        <dbReference type="EMBL" id="MBA0084465.1"/>
    </source>
</evidence>